<reference evidence="2" key="1">
    <citation type="submission" date="2020-10" db="EMBL/GenBank/DDBJ databases">
        <title>Diversity and distribution of actinomycetes associated with coral in the coast of Hainan.</title>
        <authorList>
            <person name="Li F."/>
        </authorList>
    </citation>
    <scope>NUCLEOTIDE SEQUENCE</scope>
    <source>
        <strain evidence="2">HNM0983</strain>
    </source>
</reference>
<dbReference type="RefSeq" id="WP_193927851.1">
    <property type="nucleotide sequence ID" value="NZ_JADEYC010000012.1"/>
</dbReference>
<dbReference type="EMBL" id="JADEYC010000012">
    <property type="protein sequence ID" value="MBE9374417.1"/>
    <property type="molecule type" value="Genomic_DNA"/>
</dbReference>
<evidence type="ECO:0000256" key="1">
    <source>
        <dbReference type="SAM" id="Phobius"/>
    </source>
</evidence>
<name>A0A929B722_9PSEU</name>
<feature type="transmembrane region" description="Helical" evidence="1">
    <location>
        <begin position="7"/>
        <end position="31"/>
    </location>
</feature>
<comment type="caution">
    <text evidence="2">The sequence shown here is derived from an EMBL/GenBank/DDBJ whole genome shotgun (WGS) entry which is preliminary data.</text>
</comment>
<dbReference type="Proteomes" id="UP000598360">
    <property type="component" value="Unassembled WGS sequence"/>
</dbReference>
<gene>
    <name evidence="2" type="ORF">IQ251_08130</name>
</gene>
<feature type="transmembrane region" description="Helical" evidence="1">
    <location>
        <begin position="119"/>
        <end position="138"/>
    </location>
</feature>
<keyword evidence="1" id="KW-0812">Transmembrane</keyword>
<feature type="transmembrane region" description="Helical" evidence="1">
    <location>
        <begin position="51"/>
        <end position="73"/>
    </location>
</feature>
<evidence type="ECO:0000313" key="3">
    <source>
        <dbReference type="Proteomes" id="UP000598360"/>
    </source>
</evidence>
<keyword evidence="3" id="KW-1185">Reference proteome</keyword>
<feature type="transmembrane region" description="Helical" evidence="1">
    <location>
        <begin position="85"/>
        <end position="107"/>
    </location>
</feature>
<sequence length="149" mass="16029">MRLRGRYLLLSWSLFVALIIAGVPLLLQGYLPDRIAVGWASSGAAEESSALGDYLIGRLAWWSLIVLVWSALAHRGIPRRNPGKWAGAALGAFGAVLAGDVLRVLVANLDVDDYRDVEQLGGAGWVLVAALVLGWLGWRRAVEPDRGTA</sequence>
<organism evidence="2 3">
    <name type="scientific">Saccharopolyspora montiporae</name>
    <dbReference type="NCBI Taxonomy" id="2781240"/>
    <lineage>
        <taxon>Bacteria</taxon>
        <taxon>Bacillati</taxon>
        <taxon>Actinomycetota</taxon>
        <taxon>Actinomycetes</taxon>
        <taxon>Pseudonocardiales</taxon>
        <taxon>Pseudonocardiaceae</taxon>
        <taxon>Saccharopolyspora</taxon>
    </lineage>
</organism>
<dbReference type="AlphaFoldDB" id="A0A929B722"/>
<evidence type="ECO:0000313" key="2">
    <source>
        <dbReference type="EMBL" id="MBE9374417.1"/>
    </source>
</evidence>
<proteinExistence type="predicted"/>
<keyword evidence="1" id="KW-1133">Transmembrane helix</keyword>
<keyword evidence="1" id="KW-0472">Membrane</keyword>
<protein>
    <recommendedName>
        <fullName evidence="4">DUF1648 domain-containing protein</fullName>
    </recommendedName>
</protein>
<accession>A0A929B722</accession>
<evidence type="ECO:0008006" key="4">
    <source>
        <dbReference type="Google" id="ProtNLM"/>
    </source>
</evidence>